<evidence type="ECO:0000313" key="1">
    <source>
        <dbReference type="EMBL" id="KAF0933765.1"/>
    </source>
</evidence>
<protein>
    <submittedName>
        <fullName evidence="1">Uncharacterized protein</fullName>
    </submittedName>
</protein>
<reference evidence="1 2" key="1">
    <citation type="submission" date="2019-11" db="EMBL/GenBank/DDBJ databases">
        <title>Whole genome sequence of Oryza granulata.</title>
        <authorList>
            <person name="Li W."/>
        </authorList>
    </citation>
    <scope>NUCLEOTIDE SEQUENCE [LARGE SCALE GENOMIC DNA]</scope>
    <source>
        <strain evidence="2">cv. Menghai</strain>
        <tissue evidence="1">Leaf</tissue>
    </source>
</reference>
<dbReference type="EMBL" id="SPHZ02000001">
    <property type="protein sequence ID" value="KAF0933765.1"/>
    <property type="molecule type" value="Genomic_DNA"/>
</dbReference>
<proteinExistence type="predicted"/>
<name>A0A6G1FA86_9ORYZ</name>
<gene>
    <name evidence="1" type="ORF">E2562_019233</name>
</gene>
<dbReference type="Proteomes" id="UP000479710">
    <property type="component" value="Unassembled WGS sequence"/>
</dbReference>
<evidence type="ECO:0000313" key="2">
    <source>
        <dbReference type="Proteomes" id="UP000479710"/>
    </source>
</evidence>
<organism evidence="1 2">
    <name type="scientific">Oryza meyeriana var. granulata</name>
    <dbReference type="NCBI Taxonomy" id="110450"/>
    <lineage>
        <taxon>Eukaryota</taxon>
        <taxon>Viridiplantae</taxon>
        <taxon>Streptophyta</taxon>
        <taxon>Embryophyta</taxon>
        <taxon>Tracheophyta</taxon>
        <taxon>Spermatophyta</taxon>
        <taxon>Magnoliopsida</taxon>
        <taxon>Liliopsida</taxon>
        <taxon>Poales</taxon>
        <taxon>Poaceae</taxon>
        <taxon>BOP clade</taxon>
        <taxon>Oryzoideae</taxon>
        <taxon>Oryzeae</taxon>
        <taxon>Oryzinae</taxon>
        <taxon>Oryza</taxon>
        <taxon>Oryza meyeriana</taxon>
    </lineage>
</organism>
<dbReference type="AlphaFoldDB" id="A0A6G1FA86"/>
<keyword evidence="2" id="KW-1185">Reference proteome</keyword>
<comment type="caution">
    <text evidence="1">The sequence shown here is derived from an EMBL/GenBank/DDBJ whole genome shotgun (WGS) entry which is preliminary data.</text>
</comment>
<sequence>MTTPTRRICLRRLSLVGGGGGEQCQGTSAMAAHWYMAATITSGVAPAWFTRRLPGIDGTVADVPAPNPTRCHLWAGDMLCFLDE</sequence>
<accession>A0A6G1FA86</accession>